<dbReference type="FunCoup" id="A7TIY7">
    <property type="interactions" value="96"/>
</dbReference>
<dbReference type="PhylomeDB" id="A7TIY7"/>
<dbReference type="InterPro" id="IPR051112">
    <property type="entry name" value="CWC26_splicing_factor"/>
</dbReference>
<evidence type="ECO:0000313" key="5">
    <source>
        <dbReference type="Proteomes" id="UP000000267"/>
    </source>
</evidence>
<protein>
    <recommendedName>
        <fullName evidence="2">Pre-mRNA-splicing factor CWC26</fullName>
    </recommendedName>
</protein>
<dbReference type="eggNOG" id="KOG2654">
    <property type="taxonomic scope" value="Eukaryota"/>
</dbReference>
<organism evidence="5">
    <name type="scientific">Vanderwaltozyma polyspora (strain ATCC 22028 / DSM 70294 / BCRC 21397 / CBS 2163 / NBRC 10782 / NRRL Y-8283 / UCD 57-17)</name>
    <name type="common">Kluyveromyces polysporus</name>
    <dbReference type="NCBI Taxonomy" id="436907"/>
    <lineage>
        <taxon>Eukaryota</taxon>
        <taxon>Fungi</taxon>
        <taxon>Dikarya</taxon>
        <taxon>Ascomycota</taxon>
        <taxon>Saccharomycotina</taxon>
        <taxon>Saccharomycetes</taxon>
        <taxon>Saccharomycetales</taxon>
        <taxon>Saccharomycetaceae</taxon>
        <taxon>Vanderwaltozyma</taxon>
    </lineage>
</organism>
<dbReference type="GO" id="GO:0000974">
    <property type="term" value="C:Prp19 complex"/>
    <property type="evidence" value="ECO:0007669"/>
    <property type="project" value="EnsemblFungi"/>
</dbReference>
<dbReference type="InParanoid" id="A7TIY7"/>
<dbReference type="GO" id="GO:0051237">
    <property type="term" value="P:maintenance of RNA location"/>
    <property type="evidence" value="ECO:0007669"/>
    <property type="project" value="EnsemblFungi"/>
</dbReference>
<sequence>MSLHNYLNEKYGSIPQRKSKKKKGQEIAGTTGSQMNITENSYSTFENITETGDDRNNNSAETHRKNKSLWKNLDTNRLVSKNTVDISKSSPKDVIQMSSGAHAGLNTAEQVDQQVKMKEKMERFNTASENTTTLYRDEKGRKIKNINKAIKNTEEIEYKKEIERKNRIRILNMGEIQLKMEDEQLALDEVVNNASLRQKINEFDDPAKAFKFNETKNNMEYTSPMGRKLYSKLFQENRFSITPGYRWDGVDRSNGFEKRWFAKKNEIEEKKIQSYTLQEDI</sequence>
<dbReference type="Proteomes" id="UP000000267">
    <property type="component" value="Unassembled WGS sequence"/>
</dbReference>
<dbReference type="Pfam" id="PF09736">
    <property type="entry name" value="Bud13"/>
    <property type="match status" value="1"/>
</dbReference>
<dbReference type="GO" id="GO:0003723">
    <property type="term" value="F:RNA binding"/>
    <property type="evidence" value="ECO:0007669"/>
    <property type="project" value="TreeGrafter"/>
</dbReference>
<dbReference type="RefSeq" id="XP_001645657.1">
    <property type="nucleotide sequence ID" value="XM_001645607.1"/>
</dbReference>
<dbReference type="InterPro" id="IPR018609">
    <property type="entry name" value="Bud13"/>
</dbReference>
<dbReference type="AlphaFoldDB" id="A7TIY7"/>
<feature type="region of interest" description="Disordered" evidence="3">
    <location>
        <begin position="1"/>
        <end position="35"/>
    </location>
</feature>
<accession>A7TIY7</accession>
<reference evidence="4 5" key="1">
    <citation type="journal article" date="2007" name="Proc. Natl. Acad. Sci. U.S.A.">
        <title>Independent sorting-out of thousands of duplicated gene pairs in two yeast species descended from a whole-genome duplication.</title>
        <authorList>
            <person name="Scannell D.R."/>
            <person name="Frank A.C."/>
            <person name="Conant G.C."/>
            <person name="Byrne K.P."/>
            <person name="Woolfit M."/>
            <person name="Wolfe K.H."/>
        </authorList>
    </citation>
    <scope>NUCLEOTIDE SEQUENCE [LARGE SCALE GENOMIC DNA]</scope>
    <source>
        <strain evidence="5">ATCC 22028 / DSM 70294 / BCRC 21397 / CBS 2163 / NBRC 10782 / NRRL Y-8283 / UCD 57-17</strain>
    </source>
</reference>
<dbReference type="PANTHER" id="PTHR31809:SF0">
    <property type="entry name" value="BUD13 HOMOLOG"/>
    <property type="match status" value="1"/>
</dbReference>
<evidence type="ECO:0000256" key="2">
    <source>
        <dbReference type="ARBA" id="ARBA00020644"/>
    </source>
</evidence>
<dbReference type="EMBL" id="DS480398">
    <property type="protein sequence ID" value="EDO17799.1"/>
    <property type="molecule type" value="Genomic_DNA"/>
</dbReference>
<evidence type="ECO:0000313" key="4">
    <source>
        <dbReference type="EMBL" id="EDO17799.1"/>
    </source>
</evidence>
<dbReference type="KEGG" id="vpo:Kpol_541p41"/>
<dbReference type="STRING" id="436907.A7TIY7"/>
<dbReference type="GO" id="GO:0005684">
    <property type="term" value="C:U2-type spliceosomal complex"/>
    <property type="evidence" value="ECO:0007669"/>
    <property type="project" value="TreeGrafter"/>
</dbReference>
<dbReference type="GO" id="GO:0070274">
    <property type="term" value="C:RES complex"/>
    <property type="evidence" value="ECO:0007669"/>
    <property type="project" value="EnsemblFungi"/>
</dbReference>
<evidence type="ECO:0000256" key="1">
    <source>
        <dbReference type="ARBA" id="ARBA00011069"/>
    </source>
</evidence>
<dbReference type="HOGENOM" id="CLU_086127_0_0_1"/>
<dbReference type="GO" id="GO:0000398">
    <property type="term" value="P:mRNA splicing, via spliceosome"/>
    <property type="evidence" value="ECO:0007669"/>
    <property type="project" value="EnsemblFungi"/>
</dbReference>
<keyword evidence="5" id="KW-1185">Reference proteome</keyword>
<name>A7TIY7_VANPO</name>
<gene>
    <name evidence="4" type="ORF">Kpol_541p41</name>
</gene>
<dbReference type="PANTHER" id="PTHR31809">
    <property type="entry name" value="BUD13 HOMOLOG"/>
    <property type="match status" value="1"/>
</dbReference>
<evidence type="ECO:0000256" key="3">
    <source>
        <dbReference type="SAM" id="MobiDB-lite"/>
    </source>
</evidence>
<dbReference type="OMA" id="NGFENRW"/>
<dbReference type="OrthoDB" id="6022at2759"/>
<comment type="similarity">
    <text evidence="1">Belongs to the CWC26 family.</text>
</comment>
<proteinExistence type="inferred from homology"/>
<dbReference type="GeneID" id="5546052"/>